<dbReference type="Gene3D" id="3.40.50.1110">
    <property type="entry name" value="SGNH hydrolase"/>
    <property type="match status" value="1"/>
</dbReference>
<keyword evidence="5" id="KW-1185">Reference proteome</keyword>
<dbReference type="RefSeq" id="WP_110550740.1">
    <property type="nucleotide sequence ID" value="NZ_JACIBU010000001.1"/>
</dbReference>
<protein>
    <submittedName>
        <fullName evidence="3">Lysophospholipase L1-like esterase</fullName>
    </submittedName>
</protein>
<reference evidence="4 5" key="1">
    <citation type="submission" date="2018-06" db="EMBL/GenBank/DDBJ databases">
        <title>Draft genome sequence of Modestobacter versicolor CP153-2.</title>
        <authorList>
            <person name="Gundlapally S.R."/>
        </authorList>
    </citation>
    <scope>NUCLEOTIDE SEQUENCE [LARGE SCALE GENOMIC DNA]</scope>
    <source>
        <strain evidence="4 5">CP153-2</strain>
    </source>
</reference>
<evidence type="ECO:0000313" key="6">
    <source>
        <dbReference type="Proteomes" id="UP000580718"/>
    </source>
</evidence>
<evidence type="ECO:0000313" key="5">
    <source>
        <dbReference type="Proteomes" id="UP000247602"/>
    </source>
</evidence>
<dbReference type="PANTHER" id="PTHR30383:SF5">
    <property type="entry name" value="SGNH HYDROLASE-TYPE ESTERASE DOMAIN-CONTAINING PROTEIN"/>
    <property type="match status" value="1"/>
</dbReference>
<dbReference type="PANTHER" id="PTHR30383">
    <property type="entry name" value="THIOESTERASE 1/PROTEASE 1/LYSOPHOSPHOLIPASE L1"/>
    <property type="match status" value="1"/>
</dbReference>
<dbReference type="SUPFAM" id="SSF52266">
    <property type="entry name" value="SGNH hydrolase"/>
    <property type="match status" value="1"/>
</dbReference>
<feature type="domain" description="SGNH hydrolase-type esterase" evidence="2">
    <location>
        <begin position="67"/>
        <end position="233"/>
    </location>
</feature>
<dbReference type="EMBL" id="QKNV01000015">
    <property type="protein sequence ID" value="PZA22951.1"/>
    <property type="molecule type" value="Genomic_DNA"/>
</dbReference>
<dbReference type="EMBL" id="JACIBU010000001">
    <property type="protein sequence ID" value="MBB3677004.1"/>
    <property type="molecule type" value="Genomic_DNA"/>
</dbReference>
<dbReference type="Pfam" id="PF13472">
    <property type="entry name" value="Lipase_GDSL_2"/>
    <property type="match status" value="1"/>
</dbReference>
<sequence>MSGRLSHPLVWAAAVVAGLVLVVVLVVTSSGGPGSSGGASAGETPASLTAADPPLTRPAGRPLRVLFAGDSITDGAFAIEPGTGAFPALITERLEQDGPVDSTIIGGPGLTAAQVMPEVPGAGPADVVVVEVGTNDELRSTAAQFAVDFPAFLNAVRAQSPSAVLVCLGDWNDTAITAQLDAIMAQECAERDGSFTALSALYRDLSLHGPAGVTRSDGWVTDEFHPNDAGHAAIAEKVLDELGVTSAG</sequence>
<proteinExistence type="predicted"/>
<name>A0A323VEC0_9ACTN</name>
<dbReference type="Proteomes" id="UP000580718">
    <property type="component" value="Unassembled WGS sequence"/>
</dbReference>
<dbReference type="GO" id="GO:0004622">
    <property type="term" value="F:phosphatidylcholine lysophospholipase activity"/>
    <property type="evidence" value="ECO:0007669"/>
    <property type="project" value="TreeGrafter"/>
</dbReference>
<feature type="region of interest" description="Disordered" evidence="1">
    <location>
        <begin position="31"/>
        <end position="56"/>
    </location>
</feature>
<dbReference type="InterPro" id="IPR051532">
    <property type="entry name" value="Ester_Hydrolysis_Enzymes"/>
</dbReference>
<evidence type="ECO:0000259" key="2">
    <source>
        <dbReference type="Pfam" id="PF13472"/>
    </source>
</evidence>
<dbReference type="InterPro" id="IPR036514">
    <property type="entry name" value="SGNH_hydro_sf"/>
</dbReference>
<dbReference type="AlphaFoldDB" id="A0A323VEC0"/>
<accession>A0A323VEC0</accession>
<evidence type="ECO:0000313" key="4">
    <source>
        <dbReference type="EMBL" id="PZA22951.1"/>
    </source>
</evidence>
<dbReference type="CDD" id="cd00229">
    <property type="entry name" value="SGNH_hydrolase"/>
    <property type="match status" value="1"/>
</dbReference>
<reference evidence="3 6" key="2">
    <citation type="submission" date="2020-08" db="EMBL/GenBank/DDBJ databases">
        <title>Sequencing the genomes of 1000 actinobacteria strains.</title>
        <authorList>
            <person name="Klenk H.-P."/>
        </authorList>
    </citation>
    <scope>NUCLEOTIDE SEQUENCE [LARGE SCALE GENOMIC DNA]</scope>
    <source>
        <strain evidence="3 6">DSM 16678</strain>
    </source>
</reference>
<dbReference type="InterPro" id="IPR013830">
    <property type="entry name" value="SGNH_hydro"/>
</dbReference>
<feature type="compositionally biased region" description="Gly residues" evidence="1">
    <location>
        <begin position="31"/>
        <end position="40"/>
    </location>
</feature>
<evidence type="ECO:0000313" key="3">
    <source>
        <dbReference type="EMBL" id="MBB3677004.1"/>
    </source>
</evidence>
<comment type="caution">
    <text evidence="4">The sequence shown here is derived from an EMBL/GenBank/DDBJ whole genome shotgun (WGS) entry which is preliminary data.</text>
</comment>
<evidence type="ECO:0000256" key="1">
    <source>
        <dbReference type="SAM" id="MobiDB-lite"/>
    </source>
</evidence>
<dbReference type="OrthoDB" id="9801375at2"/>
<dbReference type="Proteomes" id="UP000247602">
    <property type="component" value="Unassembled WGS sequence"/>
</dbReference>
<organism evidence="4 5">
    <name type="scientific">Modestobacter versicolor</name>
    <dbReference type="NCBI Taxonomy" id="429133"/>
    <lineage>
        <taxon>Bacteria</taxon>
        <taxon>Bacillati</taxon>
        <taxon>Actinomycetota</taxon>
        <taxon>Actinomycetes</taxon>
        <taxon>Geodermatophilales</taxon>
        <taxon>Geodermatophilaceae</taxon>
        <taxon>Modestobacter</taxon>
    </lineage>
</organism>
<gene>
    <name evidence="4" type="ORF">DMO24_02355</name>
    <name evidence="3" type="ORF">FHX36_002739</name>
</gene>